<dbReference type="Proteomes" id="UP000245076">
    <property type="component" value="Unassembled WGS sequence"/>
</dbReference>
<sequence>MSPQDDLEREQFLRNRGLASNLSPEIRRREFLKPLLAGAAQGTTFDFADELYGAGKSALSDMSYDQARDEARNWFNRQQAENPSAYMGGEVGGSILTSAIPGTGFASGGKLAATLGKNVLKGAALGGLQGIGASEGETAPEVLGDAATSAAIGGALGGAPDLLGGATRKVSSGLNAVKEKLLGKATRGGSSTERELFNITTGLDPKQYDAIVSNPNLIKEAEQDSLKKIADDFVETRYKPLRELGNRYYENAASKLRTEALPEFGAVKKETLFNELDDLANSKEFNVGGSGSKSIEDVKEAINKVFQKSDDYIPETSIEKLKNEVNSKIKNWNAITGDAGEQDMLKNIRGLLNSKVKMNPEFDAAMQPVREVSDVLSKVKKNYGLERKFLDTGESVISPTDTTLSRLQRVKESLADRNFREEELSGVEDLFQKLKAENNPMLSEITNKFQGYSPTERVRARQLWEATEAGAPAGSANVNMYSDIAKGVIGGGLGLAASEDPTTGALVGGSLGAGLGRFSDKYGRKIAKNILLRKHGRMVSNNPMTDIAQDRLNNSRFRDVLNNAMRRGPQAYAVTDYILSQKYPDYRQAKAEE</sequence>
<accession>A0A2P2D7S5</accession>
<comment type="caution">
    <text evidence="1">The sequence shown here is derived from an EMBL/GenBank/DDBJ whole genome shotgun (WGS) entry which is preliminary data.</text>
</comment>
<dbReference type="EMBL" id="BFAY01000013">
    <property type="protein sequence ID" value="GBF40683.1"/>
    <property type="molecule type" value="Genomic_DNA"/>
</dbReference>
<keyword evidence="2" id="KW-1185">Reference proteome</keyword>
<proteinExistence type="predicted"/>
<dbReference type="AlphaFoldDB" id="A0A2P2D7S5"/>
<evidence type="ECO:0000313" key="1">
    <source>
        <dbReference type="EMBL" id="GBF40683.1"/>
    </source>
</evidence>
<reference evidence="1 2" key="1">
    <citation type="submission" date="2018-02" db="EMBL/GenBank/DDBJ databases">
        <title>Novel Leptospira species isolated from soil and water in Japan.</title>
        <authorList>
            <person name="Nakao R."/>
            <person name="Masuzawa T."/>
        </authorList>
    </citation>
    <scope>NUCLEOTIDE SEQUENCE [LARGE SCALE GENOMIC DNA]</scope>
    <source>
        <strain evidence="1 2">E8</strain>
    </source>
</reference>
<organism evidence="1 2">
    <name type="scientific">Leptospira johnsonii</name>
    <dbReference type="NCBI Taxonomy" id="1917820"/>
    <lineage>
        <taxon>Bacteria</taxon>
        <taxon>Pseudomonadati</taxon>
        <taxon>Spirochaetota</taxon>
        <taxon>Spirochaetia</taxon>
        <taxon>Leptospirales</taxon>
        <taxon>Leptospiraceae</taxon>
        <taxon>Leptospira</taxon>
    </lineage>
</organism>
<name>A0A2P2D7S5_9LEPT</name>
<gene>
    <name evidence="1" type="ORF">LPTSP1_37010</name>
</gene>
<protein>
    <submittedName>
        <fullName evidence="1">Uncharacterized protein</fullName>
    </submittedName>
</protein>
<evidence type="ECO:0000313" key="2">
    <source>
        <dbReference type="Proteomes" id="UP000245076"/>
    </source>
</evidence>
<dbReference type="RefSeq" id="WP_108930282.1">
    <property type="nucleotide sequence ID" value="NZ_BFAY01000013.1"/>
</dbReference>